<proteinExistence type="predicted"/>
<keyword evidence="4" id="KW-1185">Reference proteome</keyword>
<accession>A0A5B9QFA3</accession>
<sequence precursor="true">MNLYDWLKSLAASFVAIALVGTAEAVPTLDGSATMADGYGTALSVQNTKTRFGDNSSDDLIATADGGSEIDQVFGVVANGRLYVTITGNLETNFNKLEVYIDSVSGGVNEIIGSSLPAAVDAFCCGGFGTTDGALQRQDGLIFDTGFLADQYLTFTNGGENVGGRGFWALSAHFADLTQGTSGQVVQAGYQMAPLGMPNTLRGPLGPDFDSDFNVDGKDFLTWQRGYMIGTTKPEGDADENGVVDGLDLAQWQDRYNTDRNLTDFPFNPYAGGPSTTSLIGPALPGLAPGQLIDQNYALGAGGCTADTTDGGAGCIAPELELALPVDSNDPTNALNHRNFNNTIDLQMAFNNSNVAGVEGTPADSDPMQTEGDPENVITGLEFSLPLSALGNPTGDIKLLAFINNGNHDFVANQFSGVGVLTGNFGSLPPDLSFEADGDQFVTIVQPAALAGANAVPEPSSLALLTLAATAMMGSRRRKS</sequence>
<evidence type="ECO:0000256" key="1">
    <source>
        <dbReference type="SAM" id="SignalP"/>
    </source>
</evidence>
<reference evidence="3 4" key="1">
    <citation type="submission" date="2019-08" db="EMBL/GenBank/DDBJ databases">
        <title>Deep-cultivation of Planctomycetes and their phenomic and genomic characterization uncovers novel biology.</title>
        <authorList>
            <person name="Wiegand S."/>
            <person name="Jogler M."/>
            <person name="Boedeker C."/>
            <person name="Pinto D."/>
            <person name="Vollmers J."/>
            <person name="Rivas-Marin E."/>
            <person name="Kohn T."/>
            <person name="Peeters S.H."/>
            <person name="Heuer A."/>
            <person name="Rast P."/>
            <person name="Oberbeckmann S."/>
            <person name="Bunk B."/>
            <person name="Jeske O."/>
            <person name="Meyerdierks A."/>
            <person name="Storesund J.E."/>
            <person name="Kallscheuer N."/>
            <person name="Luecker S."/>
            <person name="Lage O.M."/>
            <person name="Pohl T."/>
            <person name="Merkel B.J."/>
            <person name="Hornburger P."/>
            <person name="Mueller R.-W."/>
            <person name="Bruemmer F."/>
            <person name="Labrenz M."/>
            <person name="Spormann A.M."/>
            <person name="Op den Camp H."/>
            <person name="Overmann J."/>
            <person name="Amann R."/>
            <person name="Jetten M.S.M."/>
            <person name="Mascher T."/>
            <person name="Medema M.H."/>
            <person name="Devos D.P."/>
            <person name="Kaster A.-K."/>
            <person name="Ovreas L."/>
            <person name="Rohde M."/>
            <person name="Galperin M.Y."/>
            <person name="Jogler C."/>
        </authorList>
    </citation>
    <scope>NUCLEOTIDE SEQUENCE [LARGE SCALE GENOMIC DNA]</scope>
    <source>
        <strain evidence="3 4">Pr1d</strain>
    </source>
</reference>
<dbReference type="InterPro" id="IPR013424">
    <property type="entry name" value="Ice-binding_C"/>
</dbReference>
<dbReference type="AlphaFoldDB" id="A0A5B9QFA3"/>
<dbReference type="RefSeq" id="WP_148074897.1">
    <property type="nucleotide sequence ID" value="NZ_CP042913.1"/>
</dbReference>
<gene>
    <name evidence="3" type="ORF">Pr1d_38830</name>
</gene>
<dbReference type="KEGG" id="bgok:Pr1d_38830"/>
<dbReference type="Proteomes" id="UP000323917">
    <property type="component" value="Chromosome"/>
</dbReference>
<organism evidence="3 4">
    <name type="scientific">Bythopirellula goksoeyrii</name>
    <dbReference type="NCBI Taxonomy" id="1400387"/>
    <lineage>
        <taxon>Bacteria</taxon>
        <taxon>Pseudomonadati</taxon>
        <taxon>Planctomycetota</taxon>
        <taxon>Planctomycetia</taxon>
        <taxon>Pirellulales</taxon>
        <taxon>Lacipirellulaceae</taxon>
        <taxon>Bythopirellula</taxon>
    </lineage>
</organism>
<feature type="chain" id="PRO_5022731293" description="Ice-binding protein C-terminal domain-containing protein" evidence="1">
    <location>
        <begin position="26"/>
        <end position="480"/>
    </location>
</feature>
<dbReference type="EMBL" id="CP042913">
    <property type="protein sequence ID" value="QEG36569.1"/>
    <property type="molecule type" value="Genomic_DNA"/>
</dbReference>
<feature type="signal peptide" evidence="1">
    <location>
        <begin position="1"/>
        <end position="25"/>
    </location>
</feature>
<name>A0A5B9QFA3_9BACT</name>
<dbReference type="Pfam" id="PF07589">
    <property type="entry name" value="PEP-CTERM"/>
    <property type="match status" value="1"/>
</dbReference>
<feature type="domain" description="Ice-binding protein C-terminal" evidence="2">
    <location>
        <begin position="455"/>
        <end position="478"/>
    </location>
</feature>
<evidence type="ECO:0000313" key="3">
    <source>
        <dbReference type="EMBL" id="QEG36569.1"/>
    </source>
</evidence>
<evidence type="ECO:0000313" key="4">
    <source>
        <dbReference type="Proteomes" id="UP000323917"/>
    </source>
</evidence>
<dbReference type="OrthoDB" id="257141at2"/>
<dbReference type="NCBIfam" id="TIGR02595">
    <property type="entry name" value="PEP_CTERM"/>
    <property type="match status" value="1"/>
</dbReference>
<protein>
    <recommendedName>
        <fullName evidence="2">Ice-binding protein C-terminal domain-containing protein</fullName>
    </recommendedName>
</protein>
<keyword evidence="1" id="KW-0732">Signal</keyword>
<evidence type="ECO:0000259" key="2">
    <source>
        <dbReference type="Pfam" id="PF07589"/>
    </source>
</evidence>